<accession>F6VCR8</accession>
<keyword evidence="1" id="KW-0472">Membrane</keyword>
<reference evidence="3" key="1">
    <citation type="journal article" date="2002" name="Science">
        <title>The draft genome of Ciona intestinalis: insights into chordate and vertebrate origins.</title>
        <authorList>
            <person name="Dehal P."/>
            <person name="Satou Y."/>
            <person name="Campbell R.K."/>
            <person name="Chapman J."/>
            <person name="Degnan B."/>
            <person name="De Tomaso A."/>
            <person name="Davidson B."/>
            <person name="Di Gregorio A."/>
            <person name="Gelpke M."/>
            <person name="Goodstein D.M."/>
            <person name="Harafuji N."/>
            <person name="Hastings K.E."/>
            <person name="Ho I."/>
            <person name="Hotta K."/>
            <person name="Huang W."/>
            <person name="Kawashima T."/>
            <person name="Lemaire P."/>
            <person name="Martinez D."/>
            <person name="Meinertzhagen I.A."/>
            <person name="Necula S."/>
            <person name="Nonaka M."/>
            <person name="Putnam N."/>
            <person name="Rash S."/>
            <person name="Saiga H."/>
            <person name="Satake M."/>
            <person name="Terry A."/>
            <person name="Yamada L."/>
            <person name="Wang H.G."/>
            <person name="Awazu S."/>
            <person name="Azumi K."/>
            <person name="Boore J."/>
            <person name="Branno M."/>
            <person name="Chin-Bow S."/>
            <person name="DeSantis R."/>
            <person name="Doyle S."/>
            <person name="Francino P."/>
            <person name="Keys D.N."/>
            <person name="Haga S."/>
            <person name="Hayashi H."/>
            <person name="Hino K."/>
            <person name="Imai K.S."/>
            <person name="Inaba K."/>
            <person name="Kano S."/>
            <person name="Kobayashi K."/>
            <person name="Kobayashi M."/>
            <person name="Lee B.I."/>
            <person name="Makabe K.W."/>
            <person name="Manohar C."/>
            <person name="Matassi G."/>
            <person name="Medina M."/>
            <person name="Mochizuki Y."/>
            <person name="Mount S."/>
            <person name="Morishita T."/>
            <person name="Miura S."/>
            <person name="Nakayama A."/>
            <person name="Nishizaka S."/>
            <person name="Nomoto H."/>
            <person name="Ohta F."/>
            <person name="Oishi K."/>
            <person name="Rigoutsos I."/>
            <person name="Sano M."/>
            <person name="Sasaki A."/>
            <person name="Sasakura Y."/>
            <person name="Shoguchi E."/>
            <person name="Shin-i T."/>
            <person name="Spagnuolo A."/>
            <person name="Stainier D."/>
            <person name="Suzuki M.M."/>
            <person name="Tassy O."/>
            <person name="Takatori N."/>
            <person name="Tokuoka M."/>
            <person name="Yagi K."/>
            <person name="Yoshizaki F."/>
            <person name="Wada S."/>
            <person name="Zhang C."/>
            <person name="Hyatt P.D."/>
            <person name="Larimer F."/>
            <person name="Detter C."/>
            <person name="Doggett N."/>
            <person name="Glavina T."/>
            <person name="Hawkins T."/>
            <person name="Richardson P."/>
            <person name="Lucas S."/>
            <person name="Kohara Y."/>
            <person name="Levine M."/>
            <person name="Satoh N."/>
            <person name="Rokhsar D.S."/>
        </authorList>
    </citation>
    <scope>NUCLEOTIDE SEQUENCE [LARGE SCALE GENOMIC DNA]</scope>
</reference>
<dbReference type="Proteomes" id="UP000008144">
    <property type="component" value="Unassembled WGS sequence"/>
</dbReference>
<keyword evidence="3" id="KW-1185">Reference proteome</keyword>
<dbReference type="HOGENOM" id="CLU_2468393_0_0_1"/>
<dbReference type="InParanoid" id="F6VCR8"/>
<reference evidence="2" key="2">
    <citation type="submission" date="2025-08" db="UniProtKB">
        <authorList>
            <consortium name="Ensembl"/>
        </authorList>
    </citation>
    <scope>IDENTIFICATION</scope>
</reference>
<proteinExistence type="predicted"/>
<dbReference type="AlphaFoldDB" id="F6VCR8"/>
<evidence type="ECO:0000313" key="3">
    <source>
        <dbReference type="Proteomes" id="UP000008144"/>
    </source>
</evidence>
<evidence type="ECO:0000313" key="2">
    <source>
        <dbReference type="Ensembl" id="ENSCINP00000003160.3"/>
    </source>
</evidence>
<protein>
    <submittedName>
        <fullName evidence="2">Uncharacterized protein</fullName>
    </submittedName>
</protein>
<name>F6VCR8_CIOIN</name>
<keyword evidence="1" id="KW-1133">Transmembrane helix</keyword>
<sequence>MEMSTLNDDATTAVMNTTPTVVDKAKVMQGMFMKSLEQNVGDNPGLALQLLQAFLVLYTMIYVGTMLFVAVKCDWKMPLYYAEHDRKT</sequence>
<organism evidence="2 3">
    <name type="scientific">Ciona intestinalis</name>
    <name type="common">Transparent sea squirt</name>
    <name type="synonym">Ascidia intestinalis</name>
    <dbReference type="NCBI Taxonomy" id="7719"/>
    <lineage>
        <taxon>Eukaryota</taxon>
        <taxon>Metazoa</taxon>
        <taxon>Chordata</taxon>
        <taxon>Tunicata</taxon>
        <taxon>Ascidiacea</taxon>
        <taxon>Phlebobranchia</taxon>
        <taxon>Cionidae</taxon>
        <taxon>Ciona</taxon>
    </lineage>
</organism>
<evidence type="ECO:0000256" key="1">
    <source>
        <dbReference type="SAM" id="Phobius"/>
    </source>
</evidence>
<reference evidence="2" key="3">
    <citation type="submission" date="2025-09" db="UniProtKB">
        <authorList>
            <consortium name="Ensembl"/>
        </authorList>
    </citation>
    <scope>IDENTIFICATION</scope>
</reference>
<dbReference type="Ensembl" id="ENSCINT00000003160.3">
    <property type="protein sequence ID" value="ENSCINP00000003160.3"/>
    <property type="gene ID" value="ENSCING00000001584.3"/>
</dbReference>
<keyword evidence="1" id="KW-0812">Transmembrane</keyword>
<feature type="transmembrane region" description="Helical" evidence="1">
    <location>
        <begin position="50"/>
        <end position="71"/>
    </location>
</feature>